<evidence type="ECO:0000256" key="1">
    <source>
        <dbReference type="ARBA" id="ARBA00009437"/>
    </source>
</evidence>
<dbReference type="PROSITE" id="PS50931">
    <property type="entry name" value="HTH_LYSR"/>
    <property type="match status" value="1"/>
</dbReference>
<dbReference type="RefSeq" id="WP_343494909.1">
    <property type="nucleotide sequence ID" value="NZ_JBCPYA010000020.1"/>
</dbReference>
<dbReference type="PRINTS" id="PR00039">
    <property type="entry name" value="HTHLYSR"/>
</dbReference>
<keyword evidence="4" id="KW-0804">Transcription</keyword>
<keyword evidence="7" id="KW-1185">Reference proteome</keyword>
<proteinExistence type="inferred from homology"/>
<dbReference type="InterPro" id="IPR036390">
    <property type="entry name" value="WH_DNA-bd_sf"/>
</dbReference>
<dbReference type="SUPFAM" id="SSF53850">
    <property type="entry name" value="Periplasmic binding protein-like II"/>
    <property type="match status" value="1"/>
</dbReference>
<dbReference type="InterPro" id="IPR005119">
    <property type="entry name" value="LysR_subst-bd"/>
</dbReference>
<dbReference type="Gene3D" id="3.40.190.10">
    <property type="entry name" value="Periplasmic binding protein-like II"/>
    <property type="match status" value="2"/>
</dbReference>
<evidence type="ECO:0000259" key="5">
    <source>
        <dbReference type="PROSITE" id="PS50931"/>
    </source>
</evidence>
<evidence type="ECO:0000256" key="2">
    <source>
        <dbReference type="ARBA" id="ARBA00023015"/>
    </source>
</evidence>
<dbReference type="InterPro" id="IPR036388">
    <property type="entry name" value="WH-like_DNA-bd_sf"/>
</dbReference>
<reference evidence="6 7" key="1">
    <citation type="submission" date="2024-05" db="EMBL/GenBank/DDBJ databases">
        <title>Burkholderia sp. Nov. a novel bacteria isolated from rhizosphere soil of Camellia sinensis.</title>
        <authorList>
            <person name="Dong Y."/>
        </authorList>
    </citation>
    <scope>NUCLEOTIDE SEQUENCE [LARGE SCALE GENOMIC DNA]</scope>
    <source>
        <strain evidence="6 7">GS2Y</strain>
    </source>
</reference>
<feature type="domain" description="HTH lysR-type" evidence="5">
    <location>
        <begin position="1"/>
        <end position="53"/>
    </location>
</feature>
<comment type="similarity">
    <text evidence="1">Belongs to the LysR transcriptional regulatory family.</text>
</comment>
<accession>A0ABU9WRV2</accession>
<dbReference type="PANTHER" id="PTHR30346:SF28">
    <property type="entry name" value="HTH-TYPE TRANSCRIPTIONAL REGULATOR CYNR"/>
    <property type="match status" value="1"/>
</dbReference>
<evidence type="ECO:0000256" key="3">
    <source>
        <dbReference type="ARBA" id="ARBA00023125"/>
    </source>
</evidence>
<dbReference type="Gene3D" id="1.10.10.10">
    <property type="entry name" value="Winged helix-like DNA-binding domain superfamily/Winged helix DNA-binding domain"/>
    <property type="match status" value="1"/>
</dbReference>
<dbReference type="EMBL" id="JBCPYA010000020">
    <property type="protein sequence ID" value="MEN2474795.1"/>
    <property type="molecule type" value="Genomic_DNA"/>
</dbReference>
<comment type="caution">
    <text evidence="6">The sequence shown here is derived from an EMBL/GenBank/DDBJ whole genome shotgun (WGS) entry which is preliminary data.</text>
</comment>
<protein>
    <submittedName>
        <fullName evidence="6">LysR family transcriptional regulator</fullName>
    </submittedName>
</protein>
<dbReference type="Proteomes" id="UP001466933">
    <property type="component" value="Unassembled WGS sequence"/>
</dbReference>
<dbReference type="SUPFAM" id="SSF46785">
    <property type="entry name" value="Winged helix' DNA-binding domain"/>
    <property type="match status" value="1"/>
</dbReference>
<dbReference type="Pfam" id="PF00126">
    <property type="entry name" value="HTH_1"/>
    <property type="match status" value="1"/>
</dbReference>
<name>A0ABU9WRV2_9BURK</name>
<keyword evidence="3" id="KW-0238">DNA-binding</keyword>
<organism evidence="6 7">
    <name type="scientific">Burkholderia theae</name>
    <dbReference type="NCBI Taxonomy" id="3143496"/>
    <lineage>
        <taxon>Bacteria</taxon>
        <taxon>Pseudomonadati</taxon>
        <taxon>Pseudomonadota</taxon>
        <taxon>Betaproteobacteria</taxon>
        <taxon>Burkholderiales</taxon>
        <taxon>Burkholderiaceae</taxon>
        <taxon>Burkholderia</taxon>
    </lineage>
</organism>
<gene>
    <name evidence="6" type="ORF">VOI36_33290</name>
</gene>
<keyword evidence="2" id="KW-0805">Transcription regulation</keyword>
<dbReference type="Pfam" id="PF03466">
    <property type="entry name" value="LysR_substrate"/>
    <property type="match status" value="1"/>
</dbReference>
<evidence type="ECO:0000256" key="4">
    <source>
        <dbReference type="ARBA" id="ARBA00023163"/>
    </source>
</evidence>
<dbReference type="PANTHER" id="PTHR30346">
    <property type="entry name" value="TRANSCRIPTIONAL DUAL REGULATOR HCAR-RELATED"/>
    <property type="match status" value="1"/>
</dbReference>
<dbReference type="InterPro" id="IPR000847">
    <property type="entry name" value="LysR_HTH_N"/>
</dbReference>
<sequence length="295" mass="32674">MQLFELLGRNLSFRQTAESIGIAQPALTRAIQQLESELGFKLFERSRRGTMLTPAGALLHERVCRWIQEMDATVKDCRLLAEGPGEARLTLGCTAQSSNGVMTQLLYQFSSIEKQEHFNLRVIPSENAYAGVADGTLDGAFLIHDEELLTKYGLGHVPIEVQRMVALCGTNHPLARRKTISVRVFQEWPVVIGTKFGWEVFRRVVLPQLESAGVNLNIVREVTAQQMLFEMMTRSNEITLSGSGASLVLPPGITSIGLKERLKMPICFTFASVSSATIGRFVDYLKVTAPASRSM</sequence>
<evidence type="ECO:0000313" key="7">
    <source>
        <dbReference type="Proteomes" id="UP001466933"/>
    </source>
</evidence>
<evidence type="ECO:0000313" key="6">
    <source>
        <dbReference type="EMBL" id="MEN2474795.1"/>
    </source>
</evidence>